<dbReference type="Pfam" id="PF00293">
    <property type="entry name" value="NUDIX"/>
    <property type="match status" value="1"/>
</dbReference>
<dbReference type="AlphaFoldDB" id="A0A927MY67"/>
<keyword evidence="5" id="KW-1185">Reference proteome</keyword>
<evidence type="ECO:0000256" key="1">
    <source>
        <dbReference type="ARBA" id="ARBA00001946"/>
    </source>
</evidence>
<dbReference type="InterPro" id="IPR000086">
    <property type="entry name" value="NUDIX_hydrolase_dom"/>
</dbReference>
<keyword evidence="2" id="KW-0378">Hydrolase</keyword>
<evidence type="ECO:0000313" key="5">
    <source>
        <dbReference type="Proteomes" id="UP000638648"/>
    </source>
</evidence>
<protein>
    <submittedName>
        <fullName evidence="4">NADH pyrophosphatase NudC (Nudix superfamily)</fullName>
    </submittedName>
</protein>
<reference evidence="4" key="1">
    <citation type="submission" date="2020-10" db="EMBL/GenBank/DDBJ databases">
        <title>Sequencing the genomes of 1000 actinobacteria strains.</title>
        <authorList>
            <person name="Klenk H.-P."/>
        </authorList>
    </citation>
    <scope>NUCLEOTIDE SEQUENCE</scope>
    <source>
        <strain evidence="4">DSM 45354</strain>
    </source>
</reference>
<organism evidence="4 5">
    <name type="scientific">Actinopolymorpha pittospori</name>
    <dbReference type="NCBI Taxonomy" id="648752"/>
    <lineage>
        <taxon>Bacteria</taxon>
        <taxon>Bacillati</taxon>
        <taxon>Actinomycetota</taxon>
        <taxon>Actinomycetes</taxon>
        <taxon>Propionibacteriales</taxon>
        <taxon>Actinopolymorphaceae</taxon>
        <taxon>Actinopolymorpha</taxon>
    </lineage>
</organism>
<evidence type="ECO:0000313" key="4">
    <source>
        <dbReference type="EMBL" id="MBE1607448.1"/>
    </source>
</evidence>
<dbReference type="CDD" id="cd02883">
    <property type="entry name" value="NUDIX_Hydrolase"/>
    <property type="match status" value="1"/>
</dbReference>
<evidence type="ECO:0000256" key="2">
    <source>
        <dbReference type="ARBA" id="ARBA00022801"/>
    </source>
</evidence>
<dbReference type="InterPro" id="IPR020084">
    <property type="entry name" value="NUDIX_hydrolase_CS"/>
</dbReference>
<name>A0A927MY67_9ACTN</name>
<dbReference type="PANTHER" id="PTHR43046">
    <property type="entry name" value="GDP-MANNOSE MANNOSYL HYDROLASE"/>
    <property type="match status" value="1"/>
</dbReference>
<dbReference type="Gene3D" id="3.90.79.10">
    <property type="entry name" value="Nucleoside Triphosphate Pyrophosphohydrolase"/>
    <property type="match status" value="1"/>
</dbReference>
<dbReference type="EMBL" id="JADBEM010000001">
    <property type="protein sequence ID" value="MBE1607448.1"/>
    <property type="molecule type" value="Genomic_DNA"/>
</dbReference>
<dbReference type="InterPro" id="IPR015797">
    <property type="entry name" value="NUDIX_hydrolase-like_dom_sf"/>
</dbReference>
<proteinExistence type="predicted"/>
<gene>
    <name evidence="4" type="ORF">HEB94_004296</name>
</gene>
<dbReference type="RefSeq" id="WP_202896459.1">
    <property type="nucleotide sequence ID" value="NZ_BAABJL010000197.1"/>
</dbReference>
<evidence type="ECO:0000259" key="3">
    <source>
        <dbReference type="PROSITE" id="PS51462"/>
    </source>
</evidence>
<dbReference type="GO" id="GO:0016787">
    <property type="term" value="F:hydrolase activity"/>
    <property type="evidence" value="ECO:0007669"/>
    <property type="project" value="UniProtKB-KW"/>
</dbReference>
<dbReference type="Proteomes" id="UP000638648">
    <property type="component" value="Unassembled WGS sequence"/>
</dbReference>
<sequence length="133" mass="15674">MRELDRPEAIIAILRRDDRILVIRRGPQTRRCGYWAPLSGTIEPGESQEMTLVREVREEVGLLARPVAKVWECDTDDGLYLLHWWLADVEPGEMTLEPREVSEARWIRPEDFLQLEPTFEKDREFFERVLPGL</sequence>
<comment type="cofactor">
    <cofactor evidence="1">
        <name>Mg(2+)</name>
        <dbReference type="ChEBI" id="CHEBI:18420"/>
    </cofactor>
</comment>
<dbReference type="PROSITE" id="PS00893">
    <property type="entry name" value="NUDIX_BOX"/>
    <property type="match status" value="1"/>
</dbReference>
<feature type="domain" description="Nudix hydrolase" evidence="3">
    <location>
        <begin position="4"/>
        <end position="131"/>
    </location>
</feature>
<dbReference type="PANTHER" id="PTHR43046:SF14">
    <property type="entry name" value="MUTT_NUDIX FAMILY PROTEIN"/>
    <property type="match status" value="1"/>
</dbReference>
<dbReference type="SUPFAM" id="SSF55811">
    <property type="entry name" value="Nudix"/>
    <property type="match status" value="1"/>
</dbReference>
<comment type="caution">
    <text evidence="4">The sequence shown here is derived from an EMBL/GenBank/DDBJ whole genome shotgun (WGS) entry which is preliminary data.</text>
</comment>
<dbReference type="PROSITE" id="PS51462">
    <property type="entry name" value="NUDIX"/>
    <property type="match status" value="1"/>
</dbReference>
<accession>A0A927MY67</accession>